<dbReference type="CDD" id="cd19077">
    <property type="entry name" value="AKR_AKR8A1-2"/>
    <property type="match status" value="1"/>
</dbReference>
<organism evidence="3 4">
    <name type="scientific">Coccidioides posadasii RMSCC 3488</name>
    <dbReference type="NCBI Taxonomy" id="454284"/>
    <lineage>
        <taxon>Eukaryota</taxon>
        <taxon>Fungi</taxon>
        <taxon>Dikarya</taxon>
        <taxon>Ascomycota</taxon>
        <taxon>Pezizomycotina</taxon>
        <taxon>Eurotiomycetes</taxon>
        <taxon>Eurotiomycetidae</taxon>
        <taxon>Onygenales</taxon>
        <taxon>Onygenaceae</taxon>
        <taxon>Coccidioides</taxon>
    </lineage>
</organism>
<proteinExistence type="predicted"/>
<sequence>MATRKSLPVTGFGLLGMTWRPKVTPDERAFPAMKAAIANGATIWSSSSIYGMAPEEPTAGLSLLRRYFMKYPEDAEKVTLFIRACMDGKTLTQACTRDGVRASAEECNRMLGGAKKIDIFGPARMDPNVPVEETISALKELVEEGQVGAVGLSEVGAQTIRKAHAICPLSVVEVEFSLWSTDILTNGVASACKELGVPILTYAPLGYGFLTGQVRKLEDIPKGDIRHMFGRFQPEHFPKNLELVDKVNEFAKQKSITPAQVALAWIRAHSNTEKCGTIIPIPGATEAKRVDENCKVIELSAEEKARLDNILESIPVSGGRQIAGLESQLWG</sequence>
<evidence type="ECO:0000256" key="1">
    <source>
        <dbReference type="ARBA" id="ARBA00023002"/>
    </source>
</evidence>
<keyword evidence="1" id="KW-0560">Oxidoreductase</keyword>
<name>A0A0J6FIR2_COCPO</name>
<gene>
    <name evidence="3" type="ORF">CPAG_06490</name>
</gene>
<feature type="domain" description="NADP-dependent oxidoreductase" evidence="2">
    <location>
        <begin position="11"/>
        <end position="311"/>
    </location>
</feature>
<dbReference type="Pfam" id="PF00248">
    <property type="entry name" value="Aldo_ket_red"/>
    <property type="match status" value="1"/>
</dbReference>
<dbReference type="InterPro" id="IPR036812">
    <property type="entry name" value="NAD(P)_OxRdtase_dom_sf"/>
</dbReference>
<reference evidence="3 4" key="1">
    <citation type="submission" date="2007-06" db="EMBL/GenBank/DDBJ databases">
        <title>The Genome Sequence of Coccidioides posadasii RMSCC_3488.</title>
        <authorList>
            <consortium name="Coccidioides Genome Resources Consortium"/>
            <consortium name="The Broad Institute Genome Sequencing Platform"/>
            <person name="Henn M.R."/>
            <person name="Sykes S."/>
            <person name="Young S."/>
            <person name="Jaffe D."/>
            <person name="Berlin A."/>
            <person name="Alvarez P."/>
            <person name="Butler J."/>
            <person name="Gnerre S."/>
            <person name="Grabherr M."/>
            <person name="Mauceli E."/>
            <person name="Brockman W."/>
            <person name="Kodira C."/>
            <person name="Alvarado L."/>
            <person name="Zeng Q."/>
            <person name="Crawford M."/>
            <person name="Antoine C."/>
            <person name="Devon K."/>
            <person name="Galgiani J."/>
            <person name="Orsborn K."/>
            <person name="Lewis M.L."/>
            <person name="Nusbaum C."/>
            <person name="Galagan J."/>
            <person name="Birren B."/>
        </authorList>
    </citation>
    <scope>NUCLEOTIDE SEQUENCE [LARGE SCALE GENOMIC DNA]</scope>
    <source>
        <strain evidence="3 4">RMSCC 3488</strain>
    </source>
</reference>
<dbReference type="EMBL" id="DS268112">
    <property type="protein sequence ID" value="KMM70178.1"/>
    <property type="molecule type" value="Genomic_DNA"/>
</dbReference>
<dbReference type="InterPro" id="IPR050791">
    <property type="entry name" value="Aldo-Keto_reductase"/>
</dbReference>
<dbReference type="GO" id="GO:0005737">
    <property type="term" value="C:cytoplasm"/>
    <property type="evidence" value="ECO:0007669"/>
    <property type="project" value="TreeGrafter"/>
</dbReference>
<protein>
    <submittedName>
        <fullName evidence="3">IN2-2 protein</fullName>
    </submittedName>
</protein>
<accession>A0A0J6FIR2</accession>
<reference evidence="4" key="3">
    <citation type="journal article" date="2010" name="Genome Res.">
        <title>Population genomic sequencing of Coccidioides fungi reveals recent hybridization and transposon control.</title>
        <authorList>
            <person name="Neafsey D.E."/>
            <person name="Barker B.M."/>
            <person name="Sharpton T.J."/>
            <person name="Stajich J.E."/>
            <person name="Park D.J."/>
            <person name="Whiston E."/>
            <person name="Hung C.-Y."/>
            <person name="McMahan C."/>
            <person name="White J."/>
            <person name="Sykes S."/>
            <person name="Heiman D."/>
            <person name="Young S."/>
            <person name="Zeng Q."/>
            <person name="Abouelleil A."/>
            <person name="Aftuck L."/>
            <person name="Bessette D."/>
            <person name="Brown A."/>
            <person name="FitzGerald M."/>
            <person name="Lui A."/>
            <person name="Macdonald J.P."/>
            <person name="Priest M."/>
            <person name="Orbach M.J."/>
            <person name="Galgiani J.N."/>
            <person name="Kirkland T.N."/>
            <person name="Cole G.T."/>
            <person name="Birren B.W."/>
            <person name="Henn M.R."/>
            <person name="Taylor J.W."/>
            <person name="Rounsley S.D."/>
        </authorList>
    </citation>
    <scope>NUCLEOTIDE SEQUENCE [LARGE SCALE GENOMIC DNA]</scope>
    <source>
        <strain evidence="4">RMSCC 3488</strain>
    </source>
</reference>
<evidence type="ECO:0000313" key="4">
    <source>
        <dbReference type="Proteomes" id="UP000054567"/>
    </source>
</evidence>
<dbReference type="VEuPathDB" id="FungiDB:CPAG_06490"/>
<dbReference type="GO" id="GO:0016491">
    <property type="term" value="F:oxidoreductase activity"/>
    <property type="evidence" value="ECO:0007669"/>
    <property type="project" value="UniProtKB-KW"/>
</dbReference>
<evidence type="ECO:0000259" key="2">
    <source>
        <dbReference type="Pfam" id="PF00248"/>
    </source>
</evidence>
<dbReference type="PANTHER" id="PTHR43625">
    <property type="entry name" value="AFLATOXIN B1 ALDEHYDE REDUCTASE"/>
    <property type="match status" value="1"/>
</dbReference>
<dbReference type="Proteomes" id="UP000054567">
    <property type="component" value="Unassembled WGS sequence"/>
</dbReference>
<reference evidence="4" key="2">
    <citation type="journal article" date="2009" name="Genome Res.">
        <title>Comparative genomic analyses of the human fungal pathogens Coccidioides and their relatives.</title>
        <authorList>
            <person name="Sharpton T.J."/>
            <person name="Stajich J.E."/>
            <person name="Rounsley S.D."/>
            <person name="Gardner M.J."/>
            <person name="Wortman J.R."/>
            <person name="Jordar V.S."/>
            <person name="Maiti R."/>
            <person name="Kodira C.D."/>
            <person name="Neafsey D.E."/>
            <person name="Zeng Q."/>
            <person name="Hung C.-Y."/>
            <person name="McMahan C."/>
            <person name="Muszewska A."/>
            <person name="Grynberg M."/>
            <person name="Mandel M.A."/>
            <person name="Kellner E.M."/>
            <person name="Barker B.M."/>
            <person name="Galgiani J.N."/>
            <person name="Orbach M.J."/>
            <person name="Kirkland T.N."/>
            <person name="Cole G.T."/>
            <person name="Henn M.R."/>
            <person name="Birren B.W."/>
            <person name="Taylor J.W."/>
        </authorList>
    </citation>
    <scope>NUCLEOTIDE SEQUENCE [LARGE SCALE GENOMIC DNA]</scope>
    <source>
        <strain evidence="4">RMSCC 3488</strain>
    </source>
</reference>
<dbReference type="Gene3D" id="3.20.20.100">
    <property type="entry name" value="NADP-dependent oxidoreductase domain"/>
    <property type="match status" value="1"/>
</dbReference>
<evidence type="ECO:0000313" key="3">
    <source>
        <dbReference type="EMBL" id="KMM70178.1"/>
    </source>
</evidence>
<dbReference type="PANTHER" id="PTHR43625:SF78">
    <property type="entry name" value="PYRIDOXAL REDUCTASE-RELATED"/>
    <property type="match status" value="1"/>
</dbReference>
<dbReference type="OrthoDB" id="37537at2759"/>
<dbReference type="InterPro" id="IPR023210">
    <property type="entry name" value="NADP_OxRdtase_dom"/>
</dbReference>
<dbReference type="AlphaFoldDB" id="A0A0J6FIR2"/>
<dbReference type="SUPFAM" id="SSF51430">
    <property type="entry name" value="NAD(P)-linked oxidoreductase"/>
    <property type="match status" value="1"/>
</dbReference>